<evidence type="ECO:0000313" key="1">
    <source>
        <dbReference type="EMBL" id="CAG8565157.1"/>
    </source>
</evidence>
<dbReference type="EMBL" id="CAJVPJ010000916">
    <property type="protein sequence ID" value="CAG8565157.1"/>
    <property type="molecule type" value="Genomic_DNA"/>
</dbReference>
<evidence type="ECO:0000313" key="2">
    <source>
        <dbReference type="Proteomes" id="UP000789572"/>
    </source>
</evidence>
<accession>A0A9N9BG79</accession>
<protein>
    <submittedName>
        <fullName evidence="1">10761_t:CDS:1</fullName>
    </submittedName>
</protein>
<gene>
    <name evidence="1" type="ORF">POCULU_LOCUS5708</name>
</gene>
<dbReference type="Proteomes" id="UP000789572">
    <property type="component" value="Unassembled WGS sequence"/>
</dbReference>
<name>A0A9N9BG79_9GLOM</name>
<proteinExistence type="predicted"/>
<dbReference type="AlphaFoldDB" id="A0A9N9BG79"/>
<sequence>MDLLDFADNYRQTNPKANKVEIREAYQKYLREQQDTFMTQETEPKTLTQIASPQYFFRYGRPLWGGLLKTTDAYTNKQVLSPEKILEICPGLTSLRRYILVCHRS</sequence>
<comment type="caution">
    <text evidence="1">The sequence shown here is derived from an EMBL/GenBank/DDBJ whole genome shotgun (WGS) entry which is preliminary data.</text>
</comment>
<keyword evidence="2" id="KW-1185">Reference proteome</keyword>
<organism evidence="1 2">
    <name type="scientific">Paraglomus occultum</name>
    <dbReference type="NCBI Taxonomy" id="144539"/>
    <lineage>
        <taxon>Eukaryota</taxon>
        <taxon>Fungi</taxon>
        <taxon>Fungi incertae sedis</taxon>
        <taxon>Mucoromycota</taxon>
        <taxon>Glomeromycotina</taxon>
        <taxon>Glomeromycetes</taxon>
        <taxon>Paraglomerales</taxon>
        <taxon>Paraglomeraceae</taxon>
        <taxon>Paraglomus</taxon>
    </lineage>
</organism>
<reference evidence="1" key="1">
    <citation type="submission" date="2021-06" db="EMBL/GenBank/DDBJ databases">
        <authorList>
            <person name="Kallberg Y."/>
            <person name="Tangrot J."/>
            <person name="Rosling A."/>
        </authorList>
    </citation>
    <scope>NUCLEOTIDE SEQUENCE</scope>
    <source>
        <strain evidence="1">IA702</strain>
    </source>
</reference>